<proteinExistence type="inferred from homology"/>
<dbReference type="AlphaFoldDB" id="A0A7Y4P3M8"/>
<dbReference type="InterPro" id="IPR036388">
    <property type="entry name" value="WH-like_DNA-bd_sf"/>
</dbReference>
<dbReference type="Gene3D" id="1.10.10.10">
    <property type="entry name" value="Winged helix-like DNA-binding domain superfamily/Winged helix DNA-binding domain"/>
    <property type="match status" value="1"/>
</dbReference>
<dbReference type="Gene3D" id="3.40.190.290">
    <property type="match status" value="1"/>
</dbReference>
<name>A0A7Y4P3M8_9ACTN</name>
<evidence type="ECO:0000256" key="2">
    <source>
        <dbReference type="ARBA" id="ARBA00023015"/>
    </source>
</evidence>
<dbReference type="PANTHER" id="PTHR30346:SF30">
    <property type="entry name" value="SMALL NEUTRAL PROTEASE REGULATORY PROTEIN"/>
    <property type="match status" value="1"/>
</dbReference>
<keyword evidence="4" id="KW-0804">Transcription</keyword>
<dbReference type="Pfam" id="PF03466">
    <property type="entry name" value="LysR_substrate"/>
    <property type="match status" value="1"/>
</dbReference>
<dbReference type="PROSITE" id="PS50931">
    <property type="entry name" value="HTH_LYSR"/>
    <property type="match status" value="1"/>
</dbReference>
<dbReference type="Proteomes" id="UP000553957">
    <property type="component" value="Unassembled WGS sequence"/>
</dbReference>
<evidence type="ECO:0000256" key="1">
    <source>
        <dbReference type="ARBA" id="ARBA00009437"/>
    </source>
</evidence>
<dbReference type="PANTHER" id="PTHR30346">
    <property type="entry name" value="TRANSCRIPTIONAL DUAL REGULATOR HCAR-RELATED"/>
    <property type="match status" value="1"/>
</dbReference>
<evidence type="ECO:0000313" key="8">
    <source>
        <dbReference type="Proteomes" id="UP000534306"/>
    </source>
</evidence>
<protein>
    <submittedName>
        <fullName evidence="6">DNA-binding transcriptional LysR family regulator</fullName>
    </submittedName>
    <submittedName>
        <fullName evidence="7">LysR family transcriptional regulator</fullName>
    </submittedName>
</protein>
<dbReference type="Proteomes" id="UP000534306">
    <property type="component" value="Unassembled WGS sequence"/>
</dbReference>
<dbReference type="Pfam" id="PF00126">
    <property type="entry name" value="HTH_1"/>
    <property type="match status" value="1"/>
</dbReference>
<dbReference type="PRINTS" id="PR00039">
    <property type="entry name" value="HTHLYSR"/>
</dbReference>
<evidence type="ECO:0000313" key="6">
    <source>
        <dbReference type="EMBL" id="MBB6570366.1"/>
    </source>
</evidence>
<evidence type="ECO:0000256" key="4">
    <source>
        <dbReference type="ARBA" id="ARBA00023163"/>
    </source>
</evidence>
<keyword evidence="3 6" id="KW-0238">DNA-binding</keyword>
<dbReference type="InterPro" id="IPR000847">
    <property type="entry name" value="LysR_HTH_N"/>
</dbReference>
<evidence type="ECO:0000313" key="7">
    <source>
        <dbReference type="EMBL" id="NOL45228.1"/>
    </source>
</evidence>
<dbReference type="EMBL" id="JABJRC010000011">
    <property type="protein sequence ID" value="NOL45228.1"/>
    <property type="molecule type" value="Genomic_DNA"/>
</dbReference>
<sequence>MELELRHLRLICAIADAGSVTKAAANLGLAQPALSAQLRRVERMLGGSVFERHRTGVRPTPLGDFLLARARLLLPAASGLREEAVRLSGAGRPGEPPAQLTVGSATGPILGRLVHHLTTEYAGLHVGTHVSWSADELAALVAAGRVDYTVVGVCGEAPPPSQAGLTWRVLGTDPVFVLFPADHPLAGQSEIALGELADEQWAATPGDGCFADCFTSACARAGFIPRTLYETDVVSCLDLVESGDAVVLCQPMFRQMDGIVAKPIAGTPLTWRHLIGWHPEGPAAPLSNQILNLATQAYTDVIAKSPRYSTWLRTHPGYGIDAP</sequence>
<dbReference type="RefSeq" id="WP_171678484.1">
    <property type="nucleotide sequence ID" value="NZ_BAAAGT010000017.1"/>
</dbReference>
<dbReference type="GO" id="GO:0003677">
    <property type="term" value="F:DNA binding"/>
    <property type="evidence" value="ECO:0007669"/>
    <property type="project" value="UniProtKB-KW"/>
</dbReference>
<gene>
    <name evidence="6" type="ORF">HNR71_006003</name>
    <name evidence="7" type="ORF">HPO96_33770</name>
</gene>
<reference evidence="7 8" key="1">
    <citation type="submission" date="2020-05" db="EMBL/GenBank/DDBJ databases">
        <title>Genome sequence of Kribbella sandramycini ATCC 39419.</title>
        <authorList>
            <person name="Maclea K.S."/>
            <person name="Fair J.L."/>
        </authorList>
    </citation>
    <scope>NUCLEOTIDE SEQUENCE [LARGE SCALE GENOMIC DNA]</scope>
    <source>
        <strain evidence="7 8">ATCC 39419</strain>
    </source>
</reference>
<dbReference type="CDD" id="cd08414">
    <property type="entry name" value="PBP2_LTTR_aromatics_like"/>
    <property type="match status" value="1"/>
</dbReference>
<keyword evidence="2" id="KW-0805">Transcription regulation</keyword>
<comment type="similarity">
    <text evidence="1">Belongs to the LysR transcriptional regulatory family.</text>
</comment>
<dbReference type="GO" id="GO:0032993">
    <property type="term" value="C:protein-DNA complex"/>
    <property type="evidence" value="ECO:0007669"/>
    <property type="project" value="TreeGrafter"/>
</dbReference>
<organism evidence="7 8">
    <name type="scientific">Kribbella sandramycini</name>
    <dbReference type="NCBI Taxonomy" id="60450"/>
    <lineage>
        <taxon>Bacteria</taxon>
        <taxon>Bacillati</taxon>
        <taxon>Actinomycetota</taxon>
        <taxon>Actinomycetes</taxon>
        <taxon>Propionibacteriales</taxon>
        <taxon>Kribbellaceae</taxon>
        <taxon>Kribbella</taxon>
    </lineage>
</organism>
<keyword evidence="8" id="KW-1185">Reference proteome</keyword>
<evidence type="ECO:0000313" key="9">
    <source>
        <dbReference type="Proteomes" id="UP000553957"/>
    </source>
</evidence>
<dbReference type="GO" id="GO:0003700">
    <property type="term" value="F:DNA-binding transcription factor activity"/>
    <property type="evidence" value="ECO:0007669"/>
    <property type="project" value="InterPro"/>
</dbReference>
<dbReference type="SUPFAM" id="SSF53850">
    <property type="entry name" value="Periplasmic binding protein-like II"/>
    <property type="match status" value="1"/>
</dbReference>
<accession>A0A7Y4P3M8</accession>
<dbReference type="InterPro" id="IPR036390">
    <property type="entry name" value="WH_DNA-bd_sf"/>
</dbReference>
<evidence type="ECO:0000256" key="3">
    <source>
        <dbReference type="ARBA" id="ARBA00023125"/>
    </source>
</evidence>
<comment type="caution">
    <text evidence="7">The sequence shown here is derived from an EMBL/GenBank/DDBJ whole genome shotgun (WGS) entry which is preliminary data.</text>
</comment>
<evidence type="ECO:0000259" key="5">
    <source>
        <dbReference type="PROSITE" id="PS50931"/>
    </source>
</evidence>
<dbReference type="InterPro" id="IPR005119">
    <property type="entry name" value="LysR_subst-bd"/>
</dbReference>
<reference evidence="6 9" key="2">
    <citation type="submission" date="2020-08" db="EMBL/GenBank/DDBJ databases">
        <title>Sequencing the genomes of 1000 actinobacteria strains.</title>
        <authorList>
            <person name="Klenk H.-P."/>
        </authorList>
    </citation>
    <scope>NUCLEOTIDE SEQUENCE [LARGE SCALE GENOMIC DNA]</scope>
    <source>
        <strain evidence="6 9">DSM 15626</strain>
    </source>
</reference>
<dbReference type="EMBL" id="JACHKF010000001">
    <property type="protein sequence ID" value="MBB6570366.1"/>
    <property type="molecule type" value="Genomic_DNA"/>
</dbReference>
<feature type="domain" description="HTH lysR-type" evidence="5">
    <location>
        <begin position="3"/>
        <end position="60"/>
    </location>
</feature>
<dbReference type="SUPFAM" id="SSF46785">
    <property type="entry name" value="Winged helix' DNA-binding domain"/>
    <property type="match status" value="1"/>
</dbReference>